<name>M0NBS4_9EURY</name>
<proteinExistence type="predicted"/>
<accession>M0NBS4</accession>
<keyword evidence="2" id="KW-1185">Reference proteome</keyword>
<dbReference type="eggNOG" id="arCOG03298">
    <property type="taxonomic scope" value="Archaea"/>
</dbReference>
<comment type="caution">
    <text evidence="1">The sequence shown here is derived from an EMBL/GenBank/DDBJ whole genome shotgun (WGS) entry which is preliminary data.</text>
</comment>
<gene>
    <name evidence="1" type="ORF">C451_05830</name>
</gene>
<dbReference type="OrthoDB" id="275778at2157"/>
<dbReference type="STRING" id="1227457.C451_05830"/>
<dbReference type="Proteomes" id="UP000011680">
    <property type="component" value="Unassembled WGS sequence"/>
</dbReference>
<dbReference type="EMBL" id="AOMF01000119">
    <property type="protein sequence ID" value="EMA55003.1"/>
    <property type="molecule type" value="Genomic_DNA"/>
</dbReference>
<organism evidence="1 2">
    <name type="scientific">Halococcus thailandensis JCM 13552</name>
    <dbReference type="NCBI Taxonomy" id="1227457"/>
    <lineage>
        <taxon>Archaea</taxon>
        <taxon>Methanobacteriati</taxon>
        <taxon>Methanobacteriota</taxon>
        <taxon>Stenosarchaea group</taxon>
        <taxon>Halobacteria</taxon>
        <taxon>Halobacteriales</taxon>
        <taxon>Halococcaceae</taxon>
        <taxon>Halococcus</taxon>
    </lineage>
</organism>
<protein>
    <submittedName>
        <fullName evidence="1">Uncharacterized protein</fullName>
    </submittedName>
</protein>
<dbReference type="RefSeq" id="WP_007738597.1">
    <property type="nucleotide sequence ID" value="NZ_AOMF01000119.1"/>
</dbReference>
<sequence length="334" mass="38359">MPSLNQQDEKIAREILKVSYNQFEDVQYHGVTGEDLYEELDEFDQDHVAYVAERIDEEYAEVRGAIGQRVSTIQISPTGIEKLQKDGYETILESDMRYELLKKLYQIDRENAGLVFAGRDELIGELGDEPIVDQNIWYLKEKRLVETHGGGGGLFYHSANITDRGIDRFESYRQDGVGIPRTRTHQSLRQASIGPNESEKAENLFRDIVELSQEELIVIDRYAREGLYDLLQHVPQGVDIKVMTSNTVTGDDYQNLVNQFSQQHSDIEVRSLSNSNWDFHDRYVIRDREDGWAWGHSFHDAGDTQHTASELRPINRESIVSQFTDAWKNGSGIV</sequence>
<reference evidence="1 2" key="1">
    <citation type="journal article" date="2014" name="PLoS Genet.">
        <title>Phylogenetically driven sequencing of extremely halophilic archaea reveals strategies for static and dynamic osmo-response.</title>
        <authorList>
            <person name="Becker E.A."/>
            <person name="Seitzer P.M."/>
            <person name="Tritt A."/>
            <person name="Larsen D."/>
            <person name="Krusor M."/>
            <person name="Yao A.I."/>
            <person name="Wu D."/>
            <person name="Madern D."/>
            <person name="Eisen J.A."/>
            <person name="Darling A.E."/>
            <person name="Facciotti M.T."/>
        </authorList>
    </citation>
    <scope>NUCLEOTIDE SEQUENCE [LARGE SCALE GENOMIC DNA]</scope>
    <source>
        <strain evidence="1 2">JCM 13552</strain>
    </source>
</reference>
<evidence type="ECO:0000313" key="1">
    <source>
        <dbReference type="EMBL" id="EMA55003.1"/>
    </source>
</evidence>
<dbReference type="AlphaFoldDB" id="M0NBS4"/>
<evidence type="ECO:0000313" key="2">
    <source>
        <dbReference type="Proteomes" id="UP000011680"/>
    </source>
</evidence>